<dbReference type="Proteomes" id="UP000184476">
    <property type="component" value="Unassembled WGS sequence"/>
</dbReference>
<dbReference type="AlphaFoldDB" id="A0A1M4Y970"/>
<dbReference type="EMBL" id="FQVL01000006">
    <property type="protein sequence ID" value="SHF02377.1"/>
    <property type="molecule type" value="Genomic_DNA"/>
</dbReference>
<reference evidence="1 2" key="1">
    <citation type="submission" date="2016-11" db="EMBL/GenBank/DDBJ databases">
        <authorList>
            <person name="Jaros S."/>
            <person name="Januszkiewicz K."/>
            <person name="Wedrychowicz H."/>
        </authorList>
    </citation>
    <scope>NUCLEOTIDE SEQUENCE [LARGE SCALE GENOMIC DNA]</scope>
    <source>
        <strain evidence="1 2">DSM 44666</strain>
    </source>
</reference>
<keyword evidence="2" id="KW-1185">Reference proteome</keyword>
<accession>A0A1M4Y970</accession>
<evidence type="ECO:0000313" key="2">
    <source>
        <dbReference type="Proteomes" id="UP000184476"/>
    </source>
</evidence>
<dbReference type="RefSeq" id="WP_073154949.1">
    <property type="nucleotide sequence ID" value="NZ_FQVL01000006.1"/>
</dbReference>
<evidence type="ECO:0000313" key="1">
    <source>
        <dbReference type="EMBL" id="SHF02377.1"/>
    </source>
</evidence>
<organism evidence="1 2">
    <name type="scientific">Seinonella peptonophila</name>
    <dbReference type="NCBI Taxonomy" id="112248"/>
    <lineage>
        <taxon>Bacteria</taxon>
        <taxon>Bacillati</taxon>
        <taxon>Bacillota</taxon>
        <taxon>Bacilli</taxon>
        <taxon>Bacillales</taxon>
        <taxon>Thermoactinomycetaceae</taxon>
        <taxon>Seinonella</taxon>
    </lineage>
</organism>
<gene>
    <name evidence="1" type="ORF">SAMN05444392_106119</name>
</gene>
<protein>
    <submittedName>
        <fullName evidence="1">Uncharacterized protein</fullName>
    </submittedName>
</protein>
<sequence>MYQSEIDQVGANVIVETLFNQMKELDFREPIELDMSSILTEIRQHFNVFIDRDTQDNIMKDLQDHQVITYVAGRRFGLGPNFNQSTSTMKLSDEQLANVIQQQNHWKTTRPLTESEQSVLSQLLSFFKNGENPQHEQIPKPLQFEDLPTQTLVETRALDDLLERGFIQSFHTNGRLTQSIYVLGDMSLSVGDQRLSPQEQQSLSERQQSWIQSIEQVNELPTDERELLARIIERITESKPFPLPVSRKQLRDDLEINYNSRILNKLLSNGFIIQLEPNIYGIGEKLSHLPQLLHDQKQWEGKILSISNNEVQIVEAILSQMTRQDFQPVDLKSIKDHLIDRMGKTEFHASINKLVKEQIITRVERENIGLGEKFNQCPGDFTSYVSNEEQLTDIISKQKEWEIQRKHETRQLKLQSISEDLRDDPQLFEDLLALIPREKLEQHLQERSTKTAPDHFQDKLRRTAQLDLPTQRSFNFIDQSRERS</sequence>
<name>A0A1M4Y970_9BACL</name>
<proteinExistence type="predicted"/>